<evidence type="ECO:0000256" key="2">
    <source>
        <dbReference type="SAM" id="MobiDB-lite"/>
    </source>
</evidence>
<protein>
    <submittedName>
        <fullName evidence="3">Uncharacterized protein</fullName>
    </submittedName>
</protein>
<keyword evidence="4" id="KW-1185">Reference proteome</keyword>
<sequence length="172" mass="19736">MSKLSAPNPAQWHKYVIRTQQYLNGVPSRSTGASPFYLLFGTPIKTKEDLVLKDLLEEEEAALFLEKRSETRRQAREAIAKIQEENKRNYDKKRRAPNIYKENDLVAIKRTQGGPGLKFAAKYFGPYRIKRVLRNDRYIVQKIGEGEGPRITSSAADHMKPWSNPSEDAVLE</sequence>
<organism evidence="3 4">
    <name type="scientific">Cyphomyrmex costatus</name>
    <dbReference type="NCBI Taxonomy" id="456900"/>
    <lineage>
        <taxon>Eukaryota</taxon>
        <taxon>Metazoa</taxon>
        <taxon>Ecdysozoa</taxon>
        <taxon>Arthropoda</taxon>
        <taxon>Hexapoda</taxon>
        <taxon>Insecta</taxon>
        <taxon>Pterygota</taxon>
        <taxon>Neoptera</taxon>
        <taxon>Endopterygota</taxon>
        <taxon>Hymenoptera</taxon>
        <taxon>Apocrita</taxon>
        <taxon>Aculeata</taxon>
        <taxon>Formicoidea</taxon>
        <taxon>Formicidae</taxon>
        <taxon>Myrmicinae</taxon>
        <taxon>Cyphomyrmex</taxon>
    </lineage>
</organism>
<keyword evidence="1" id="KW-0175">Coiled coil</keyword>
<reference evidence="3 4" key="1">
    <citation type="submission" date="2016-03" db="EMBL/GenBank/DDBJ databases">
        <title>Cyphomyrmex costatus WGS genome.</title>
        <authorList>
            <person name="Nygaard S."/>
            <person name="Hu H."/>
            <person name="Boomsma J."/>
            <person name="Zhang G."/>
        </authorList>
    </citation>
    <scope>NUCLEOTIDE SEQUENCE [LARGE SCALE GENOMIC DNA]</scope>
    <source>
        <strain evidence="3">MS0001</strain>
        <tissue evidence="3">Whole body</tissue>
    </source>
</reference>
<dbReference type="AlphaFoldDB" id="A0A151K1Z0"/>
<evidence type="ECO:0000313" key="3">
    <source>
        <dbReference type="EMBL" id="KYN50144.1"/>
    </source>
</evidence>
<dbReference type="STRING" id="456900.A0A151K1Z0"/>
<evidence type="ECO:0000256" key="1">
    <source>
        <dbReference type="SAM" id="Coils"/>
    </source>
</evidence>
<name>A0A151K1Z0_9HYME</name>
<feature type="coiled-coil region" evidence="1">
    <location>
        <begin position="65"/>
        <end position="92"/>
    </location>
</feature>
<evidence type="ECO:0000313" key="4">
    <source>
        <dbReference type="Proteomes" id="UP000078542"/>
    </source>
</evidence>
<gene>
    <name evidence="3" type="ORF">ALC62_00172</name>
</gene>
<dbReference type="Proteomes" id="UP000078542">
    <property type="component" value="Unassembled WGS sequence"/>
</dbReference>
<proteinExistence type="predicted"/>
<comment type="caution">
    <text evidence="3">The sequence shown here is derived from an EMBL/GenBank/DDBJ whole genome shotgun (WGS) entry which is preliminary data.</text>
</comment>
<feature type="region of interest" description="Disordered" evidence="2">
    <location>
        <begin position="148"/>
        <end position="172"/>
    </location>
</feature>
<dbReference type="EMBL" id="LKEX01009709">
    <property type="protein sequence ID" value="KYN50144.1"/>
    <property type="molecule type" value="Genomic_DNA"/>
</dbReference>
<accession>A0A151K1Z0</accession>